<dbReference type="GO" id="GO:0005789">
    <property type="term" value="C:endoplasmic reticulum membrane"/>
    <property type="evidence" value="ECO:0007669"/>
    <property type="project" value="UniProtKB-SubCell"/>
</dbReference>
<feature type="transmembrane region" description="Helical" evidence="10">
    <location>
        <begin position="67"/>
        <end position="90"/>
    </location>
</feature>
<feature type="transmembrane region" description="Helical" evidence="10">
    <location>
        <begin position="401"/>
        <end position="421"/>
    </location>
</feature>
<proteinExistence type="inferred from homology"/>
<keyword evidence="5 10" id="KW-1133">Transmembrane helix</keyword>
<feature type="transmembrane region" description="Helical" evidence="10">
    <location>
        <begin position="178"/>
        <end position="197"/>
    </location>
</feature>
<evidence type="ECO:0000256" key="5">
    <source>
        <dbReference type="ARBA" id="ARBA00022989"/>
    </source>
</evidence>
<evidence type="ECO:0000256" key="10">
    <source>
        <dbReference type="RuleBase" id="RU361148"/>
    </source>
</evidence>
<evidence type="ECO:0000256" key="8">
    <source>
        <dbReference type="ARBA" id="ARBA00059584"/>
    </source>
</evidence>
<keyword evidence="10 12" id="KW-0645">Protease</keyword>
<evidence type="ECO:0000256" key="3">
    <source>
        <dbReference type="ARBA" id="ARBA00022824"/>
    </source>
</evidence>
<feature type="transmembrane region" description="Helical" evidence="10">
    <location>
        <begin position="129"/>
        <end position="148"/>
    </location>
</feature>
<feature type="transmembrane region" description="Helical" evidence="10">
    <location>
        <begin position="12"/>
        <end position="33"/>
    </location>
</feature>
<keyword evidence="2 10" id="KW-0812">Transmembrane</keyword>
<keyword evidence="6 10" id="KW-0333">Golgi apparatus</keyword>
<comment type="domain">
    <text evidence="10">The PAL motif is required for normal active site conformation.</text>
</comment>
<dbReference type="SMART" id="SM00730">
    <property type="entry name" value="PSN"/>
    <property type="match status" value="1"/>
</dbReference>
<comment type="subunit">
    <text evidence="9">Homodimer. Probable component of the gamma-secretase complex, a complex composed of a presenilin homodimer, nicastrin, APH1 and PEN2.</text>
</comment>
<reference evidence="12 13" key="1">
    <citation type="submission" date="2024-01" db="EMBL/GenBank/DDBJ databases">
        <title>The complete chloroplast genome sequence of Lithospermum erythrorhizon: insights into the phylogenetic relationship among Boraginaceae species and the maternal lineages of purple gromwells.</title>
        <authorList>
            <person name="Okada T."/>
            <person name="Watanabe K."/>
        </authorList>
    </citation>
    <scope>NUCLEOTIDE SEQUENCE [LARGE SCALE GENOMIC DNA]</scope>
</reference>
<dbReference type="GO" id="GO:0006509">
    <property type="term" value="P:membrane protein ectodomain proteolysis"/>
    <property type="evidence" value="ECO:0007669"/>
    <property type="project" value="TreeGrafter"/>
</dbReference>
<sequence length="460" mass="50383">MDSGGSILETTGSELITVMTPVSICMLTVVLLITTLQTPTPQIRTAANLVYLESPSDTNLVKLEGSFLNALVFVLIISLITFLLYILYYYNFTNFLKHYTRFSAFFVLSSLGGSIWISLITHFLLPVDVLSFGVVLFNFTVVGVVSVFGKGCPIVVKQFYSVVLGVIVAAWFTQLPEWTTWVLLVALALYDLVAVLAPGGPLRVMVELASSREEEIPALVYEARPNVRSGSGVGNSRVGNLGILVAGITQIEGGSERNRGREDRSRVIELQNVVRGRNDNEGEGHVINVDRNEIELTIDESGDQGEALPLMAGNERPADSFRVDGSNSSSRGERGEVGVSLMQLMNDNERNRRRSNDDDSNRDDDDDDNGLMPGIKLGLGDFIFYSVLVGRAAMYDLMTVYACYLAIISGLGCTLILLAVFRRALPALPISIALGVIFYFLTRLLMEPFVVGTATNLMMF</sequence>
<dbReference type="InterPro" id="IPR001108">
    <property type="entry name" value="Peptidase_A22A"/>
</dbReference>
<feature type="transmembrane region" description="Helical" evidence="10">
    <location>
        <begin position="102"/>
        <end position="123"/>
    </location>
</feature>
<evidence type="ECO:0000256" key="9">
    <source>
        <dbReference type="ARBA" id="ARBA00062638"/>
    </source>
</evidence>
<feature type="region of interest" description="Disordered" evidence="11">
    <location>
        <begin position="305"/>
        <end position="369"/>
    </location>
</feature>
<evidence type="ECO:0000256" key="7">
    <source>
        <dbReference type="ARBA" id="ARBA00023136"/>
    </source>
</evidence>
<dbReference type="GO" id="GO:0016485">
    <property type="term" value="P:protein processing"/>
    <property type="evidence" value="ECO:0007669"/>
    <property type="project" value="InterPro"/>
</dbReference>
<keyword evidence="4 10" id="KW-0914">Notch signaling pathway</keyword>
<evidence type="ECO:0000256" key="6">
    <source>
        <dbReference type="ARBA" id="ARBA00023034"/>
    </source>
</evidence>
<dbReference type="FunFam" id="1.10.472.100:FF:000002">
    <property type="entry name" value="Presenilin"/>
    <property type="match status" value="1"/>
</dbReference>
<dbReference type="PANTHER" id="PTHR10202:SF26">
    <property type="entry name" value="PRESENILIN"/>
    <property type="match status" value="1"/>
</dbReference>
<accession>A0AAV3QPD2</accession>
<name>A0AAV3QPD2_LITER</name>
<comment type="function">
    <text evidence="8 10">Probable subunit of the gamma-secretase complex, an endoprotease complex that catalyzes the intramembrane cleavage of integral membrane proteins such as Notch receptors.</text>
</comment>
<dbReference type="GO" id="GO:0042500">
    <property type="term" value="F:aspartic endopeptidase activity, intramembrane cleaving"/>
    <property type="evidence" value="ECO:0007669"/>
    <property type="project" value="InterPro"/>
</dbReference>
<dbReference type="AlphaFoldDB" id="A0AAV3QPD2"/>
<comment type="similarity">
    <text evidence="1 10">Belongs to the peptidase A22A family.</text>
</comment>
<keyword evidence="13" id="KW-1185">Reference proteome</keyword>
<feature type="compositionally biased region" description="Basic and acidic residues" evidence="11">
    <location>
        <begin position="347"/>
        <end position="359"/>
    </location>
</feature>
<evidence type="ECO:0000256" key="1">
    <source>
        <dbReference type="ARBA" id="ARBA00008604"/>
    </source>
</evidence>
<dbReference type="Pfam" id="PF01080">
    <property type="entry name" value="Presenilin"/>
    <property type="match status" value="1"/>
</dbReference>
<dbReference type="EC" id="3.4.23.-" evidence="10"/>
<dbReference type="InterPro" id="IPR006639">
    <property type="entry name" value="Preselin/SPP"/>
</dbReference>
<dbReference type="EMBL" id="BAABME010005370">
    <property type="protein sequence ID" value="GAA0165420.1"/>
    <property type="molecule type" value="Genomic_DNA"/>
</dbReference>
<dbReference type="PANTHER" id="PTHR10202">
    <property type="entry name" value="PRESENILIN"/>
    <property type="match status" value="1"/>
</dbReference>
<dbReference type="Proteomes" id="UP001454036">
    <property type="component" value="Unassembled WGS sequence"/>
</dbReference>
<evidence type="ECO:0000256" key="2">
    <source>
        <dbReference type="ARBA" id="ARBA00022692"/>
    </source>
</evidence>
<comment type="subcellular location">
    <subcellularLocation>
        <location evidence="10">Endoplasmic reticulum membrane</location>
        <topology evidence="10">Multi-pass membrane protein</topology>
    </subcellularLocation>
    <subcellularLocation>
        <location evidence="10">Golgi apparatus membrane</location>
        <topology evidence="10">Multi-pass membrane protein</topology>
    </subcellularLocation>
</comment>
<gene>
    <name evidence="12" type="ORF">LIER_20827</name>
</gene>
<dbReference type="GO" id="GO:0070765">
    <property type="term" value="C:gamma-secretase complex"/>
    <property type="evidence" value="ECO:0007669"/>
    <property type="project" value="TreeGrafter"/>
</dbReference>
<protein>
    <recommendedName>
        <fullName evidence="10">Presenilin</fullName>
        <ecNumber evidence="10">3.4.23.-</ecNumber>
    </recommendedName>
</protein>
<comment type="caution">
    <text evidence="12">The sequence shown here is derived from an EMBL/GenBank/DDBJ whole genome shotgun (WGS) entry which is preliminary data.</text>
</comment>
<organism evidence="12 13">
    <name type="scientific">Lithospermum erythrorhizon</name>
    <name type="common">Purple gromwell</name>
    <name type="synonym">Lithospermum officinale var. erythrorhizon</name>
    <dbReference type="NCBI Taxonomy" id="34254"/>
    <lineage>
        <taxon>Eukaryota</taxon>
        <taxon>Viridiplantae</taxon>
        <taxon>Streptophyta</taxon>
        <taxon>Embryophyta</taxon>
        <taxon>Tracheophyta</taxon>
        <taxon>Spermatophyta</taxon>
        <taxon>Magnoliopsida</taxon>
        <taxon>eudicotyledons</taxon>
        <taxon>Gunneridae</taxon>
        <taxon>Pentapetalae</taxon>
        <taxon>asterids</taxon>
        <taxon>lamiids</taxon>
        <taxon>Boraginales</taxon>
        <taxon>Boraginaceae</taxon>
        <taxon>Boraginoideae</taxon>
        <taxon>Lithospermeae</taxon>
        <taxon>Lithospermum</taxon>
    </lineage>
</organism>
<evidence type="ECO:0000256" key="4">
    <source>
        <dbReference type="ARBA" id="ARBA00022976"/>
    </source>
</evidence>
<keyword evidence="7 10" id="KW-0472">Membrane</keyword>
<dbReference type="InterPro" id="IPR042524">
    <property type="entry name" value="Presenilin_C"/>
</dbReference>
<keyword evidence="3 10" id="KW-0256">Endoplasmic reticulum</keyword>
<dbReference type="PRINTS" id="PR01072">
    <property type="entry name" value="PRESENILIN"/>
</dbReference>
<evidence type="ECO:0000313" key="12">
    <source>
        <dbReference type="EMBL" id="GAA0165420.1"/>
    </source>
</evidence>
<evidence type="ECO:0000256" key="11">
    <source>
        <dbReference type="SAM" id="MobiDB-lite"/>
    </source>
</evidence>
<feature type="compositionally biased region" description="Acidic residues" evidence="11">
    <location>
        <begin position="360"/>
        <end position="369"/>
    </location>
</feature>
<keyword evidence="10" id="KW-0378">Hydrolase</keyword>
<dbReference type="GO" id="GO:0005798">
    <property type="term" value="C:Golgi-associated vesicle"/>
    <property type="evidence" value="ECO:0007669"/>
    <property type="project" value="UniProtKB-ARBA"/>
</dbReference>
<feature type="transmembrane region" description="Helical" evidence="10">
    <location>
        <begin position="155"/>
        <end position="172"/>
    </location>
</feature>
<dbReference type="GO" id="GO:0007219">
    <property type="term" value="P:Notch signaling pathway"/>
    <property type="evidence" value="ECO:0007669"/>
    <property type="project" value="UniProtKB-KW"/>
</dbReference>
<feature type="transmembrane region" description="Helical" evidence="10">
    <location>
        <begin position="427"/>
        <end position="446"/>
    </location>
</feature>
<evidence type="ECO:0000313" key="13">
    <source>
        <dbReference type="Proteomes" id="UP001454036"/>
    </source>
</evidence>
<dbReference type="Gene3D" id="1.10.472.100">
    <property type="entry name" value="Presenilin"/>
    <property type="match status" value="1"/>
</dbReference>
<dbReference type="GO" id="GO:0000139">
    <property type="term" value="C:Golgi membrane"/>
    <property type="evidence" value="ECO:0007669"/>
    <property type="project" value="UniProtKB-SubCell"/>
</dbReference>